<gene>
    <name evidence="2" type="ORF">NG653_05720</name>
</gene>
<keyword evidence="3" id="KW-1185">Reference proteome</keyword>
<evidence type="ECO:0000256" key="1">
    <source>
        <dbReference type="SAM" id="Phobius"/>
    </source>
</evidence>
<dbReference type="EMBL" id="JAMXIB010000003">
    <property type="protein sequence ID" value="MCO5724343.1"/>
    <property type="molecule type" value="Genomic_DNA"/>
</dbReference>
<feature type="transmembrane region" description="Helical" evidence="1">
    <location>
        <begin position="36"/>
        <end position="54"/>
    </location>
</feature>
<reference evidence="2 3" key="1">
    <citation type="submission" date="2022-06" db="EMBL/GenBank/DDBJ databases">
        <authorList>
            <person name="Xuan X."/>
        </authorList>
    </citation>
    <scope>NUCLEOTIDE SEQUENCE [LARGE SCALE GENOMIC DNA]</scope>
    <source>
        <strain evidence="2 3">2V75</strain>
    </source>
</reference>
<evidence type="ECO:0000313" key="3">
    <source>
        <dbReference type="Proteomes" id="UP001206312"/>
    </source>
</evidence>
<dbReference type="Proteomes" id="UP001206312">
    <property type="component" value="Unassembled WGS sequence"/>
</dbReference>
<evidence type="ECO:0000313" key="2">
    <source>
        <dbReference type="EMBL" id="MCO5724343.1"/>
    </source>
</evidence>
<comment type="caution">
    <text evidence="2">The sequence shown here is derived from an EMBL/GenBank/DDBJ whole genome shotgun (WGS) entry which is preliminary data.</text>
</comment>
<name>A0ABT1AY93_9FLAO</name>
<keyword evidence="1" id="KW-0812">Transmembrane</keyword>
<organism evidence="2 3">
    <name type="scientific">Robiginitalea marina</name>
    <dbReference type="NCBI Taxonomy" id="2954105"/>
    <lineage>
        <taxon>Bacteria</taxon>
        <taxon>Pseudomonadati</taxon>
        <taxon>Bacteroidota</taxon>
        <taxon>Flavobacteriia</taxon>
        <taxon>Flavobacteriales</taxon>
        <taxon>Flavobacteriaceae</taxon>
        <taxon>Robiginitalea</taxon>
    </lineage>
</organism>
<accession>A0ABT1AY93</accession>
<keyword evidence="1" id="KW-1133">Transmembrane helix</keyword>
<sequence>MKKPVLLTIIILALALVAYNVTLVDFENPLEGDSLIALIGVLAALCALVLTLIYHTSRKIQKRLDEE</sequence>
<protein>
    <submittedName>
        <fullName evidence="2">Uncharacterized protein</fullName>
    </submittedName>
</protein>
<keyword evidence="1" id="KW-0472">Membrane</keyword>
<proteinExistence type="predicted"/>
<dbReference type="RefSeq" id="WP_252740720.1">
    <property type="nucleotide sequence ID" value="NZ_JAMXIB010000003.1"/>
</dbReference>